<dbReference type="SMART" id="SM00343">
    <property type="entry name" value="ZnF_C2HC"/>
    <property type="match status" value="1"/>
</dbReference>
<keyword evidence="1" id="KW-0479">Metal-binding</keyword>
<evidence type="ECO:0000256" key="2">
    <source>
        <dbReference type="SAM" id="MobiDB-lite"/>
    </source>
</evidence>
<feature type="region of interest" description="Disordered" evidence="2">
    <location>
        <begin position="1718"/>
        <end position="1778"/>
    </location>
</feature>
<protein>
    <submittedName>
        <fullName evidence="4">Ribonuclease H-like domain-containing protein</fullName>
    </submittedName>
</protein>
<dbReference type="InterPro" id="IPR001878">
    <property type="entry name" value="Znf_CCHC"/>
</dbReference>
<reference evidence="4" key="1">
    <citation type="journal article" date="2022" name="Int. J. Mol. Sci.">
        <title>Draft Genome of Tanacetum Coccineum: Genomic Comparison of Closely Related Tanacetum-Family Plants.</title>
        <authorList>
            <person name="Yamashiro T."/>
            <person name="Shiraishi A."/>
            <person name="Nakayama K."/>
            <person name="Satake H."/>
        </authorList>
    </citation>
    <scope>NUCLEOTIDE SEQUENCE</scope>
</reference>
<dbReference type="Gene3D" id="4.10.60.10">
    <property type="entry name" value="Zinc finger, CCHC-type"/>
    <property type="match status" value="1"/>
</dbReference>
<dbReference type="PANTHER" id="PTHR42648">
    <property type="entry name" value="TRANSPOSASE, PUTATIVE-RELATED"/>
    <property type="match status" value="1"/>
</dbReference>
<feature type="domain" description="CCHC-type" evidence="3">
    <location>
        <begin position="338"/>
        <end position="352"/>
    </location>
</feature>
<dbReference type="Pfam" id="PF13976">
    <property type="entry name" value="gag_pre-integrs"/>
    <property type="match status" value="1"/>
</dbReference>
<accession>A0ABQ5C6U3</accession>
<organism evidence="4 5">
    <name type="scientific">Tanacetum coccineum</name>
    <dbReference type="NCBI Taxonomy" id="301880"/>
    <lineage>
        <taxon>Eukaryota</taxon>
        <taxon>Viridiplantae</taxon>
        <taxon>Streptophyta</taxon>
        <taxon>Embryophyta</taxon>
        <taxon>Tracheophyta</taxon>
        <taxon>Spermatophyta</taxon>
        <taxon>Magnoliopsida</taxon>
        <taxon>eudicotyledons</taxon>
        <taxon>Gunneridae</taxon>
        <taxon>Pentapetalae</taxon>
        <taxon>asterids</taxon>
        <taxon>campanulids</taxon>
        <taxon>Asterales</taxon>
        <taxon>Asteraceae</taxon>
        <taxon>Asteroideae</taxon>
        <taxon>Anthemideae</taxon>
        <taxon>Anthemidinae</taxon>
        <taxon>Tanacetum</taxon>
    </lineage>
</organism>
<feature type="region of interest" description="Disordered" evidence="2">
    <location>
        <begin position="1094"/>
        <end position="1157"/>
    </location>
</feature>
<feature type="compositionally biased region" description="Basic and acidic residues" evidence="2">
    <location>
        <begin position="567"/>
        <end position="580"/>
    </location>
</feature>
<keyword evidence="1" id="KW-0863">Zinc-finger</keyword>
<evidence type="ECO:0000256" key="1">
    <source>
        <dbReference type="PROSITE-ProRule" id="PRU00047"/>
    </source>
</evidence>
<feature type="compositionally biased region" description="Polar residues" evidence="2">
    <location>
        <begin position="1106"/>
        <end position="1131"/>
    </location>
</feature>
<sequence>MTSRPRTRIPSRPRLGGTDIIQYFPYPGYIALWDVIENGNSWVRIPVTNLKTGPLTALKMTVPSTSEEKTCKKNDVKARSLLLMALPNEHQLTFDQYVDAQSMFAAIKARFGGNEATKKTQKALLKQQYENFSASSSESLDSIFNRLQRLVSRLAILGVVTPPEDLNVKFLRSLPSEWDTHVVVWMNKPDFDTMGLDDLYNNFKIVEQKVKKSAGASNDDKNLAFLTTSGASSTNNINTVNPEVSTATTKVKTASTEISTASFSDATVYAFLSTQPQGSQLVHEDLEQLHDDDLEEMDLKWNMTLLSMRARKFYQRTGRKIIIDGSNTAGYDKSKVECFNCHKMGHFARECRAPRSKDNRNWNQGSSSKAVKIEDASEKAMCAIDGAGFDWSDMAEEEIQANMALMAFSDSEVTNDKSCSKSCLKNYEALKKQYDDLLVKLDDTGFKAATYKRGLSILEGQVVKYKEHEVLFSEEIALLKRSVGHKEYQMGLLREELEKVKLEKEGFEFKIAKFEKSAKDLDQLLASQITDKSKKGFGYNVVPSPHPLILNRPTPLDLSYSGLEEFKEPEVNEYGPRDSSLKPTTGCDKESDNSKENTDDSLKQQQKTDSKTSSVKSPLKVDKDWKEKFFCPANHVREEEPKKARENNDAPIIEDWVSDDEDDVEPIPKVEKKTVIPTATKKEFVKPEKPVRRSVRSVNTIRPFSTARSFNTVRPSYTAHPKSTVHCARPRLYFQNQAQSTVQRPFYKKTTLTKRSYNQNVNTGRQNVNTDRAKGFNVVKPSACWDWKPIKPNGASLVFNKYNYIDAQGRSKQDNIYSFDMKNIVPKDGLTCLIAKAASEESMLWHRRLGHVNFKNINKLVKENLVRDLPLKRFENDQTCVACLKGKQYTEASCKTKALSPCLSHCFCCNNGQSLCPSFDETSEILKNFIKEVENLVDKKVKIIRSDNGTEFKNKVMDDFCKEKGIKPAIGFMKPFGCHVTILNTLDKLGKFDGKSDEGFFVGYSLSSKAFRVYNIRTRKVQENLHIGFLENKPMIEGNGIQGVSESSTSSQQDQDNQDCIVMPIWKDASYFDDASPKSVADAQIQDQNGLHDEIDDSEKTHDDNSLQNNGTADQQVNTAMPEVNNGSREVSTAVPEVNTATPEDLVGPSPTSEDTQVEDQEIVLGNIPQSYEVPTTPHTRIHKDHPIEHVIGDVQSSVQTRRMRTSYSEKGFLSAIYKGKTHQDLHTCLFVCFLSQEEPKRVSQALRDPTWVEAMQEELLQFKLQKVWILVDLPKGHRAIGNKDILLMLHLWIYGSTKLDVKVLFVNGQIEEEALKLGYDTLATYLLVQMFWKEERLNPNNYSSRDIRAYLACSNYVDDSIFGLYKKELCQTEKEWIFISQDKYVHEILEVQLLRCEANDVPYSFHADYHVCRFSMELVAYTDSNYARATQDRKSTTGGCQFLGNRLISWQCKKKTVVATSTTEWNMWLLQLLLDRSAEATTAENREVKITATIDGHSMTIANDGLFTNSKKTAWEQFSSNIATAVICLATNRKYNFSRMIFEHMVSNISSPHKFLMYPRCDYFRSNSKIKKSSEKEVLNTVESLAQRRRSKKELEQEILSFAEAIRLEEQMNEEQRAQIARDEEISRQWDEEERQRVIAEAKSTKKIDWNDPSVIRYHTLKMKPKTVTQARKNMIKYLKNQGNYKISDFKGMSYDEIRPIFEKVWDFNQQFEPMDMEHGSEKMKSPEKIEEKDADTQEEVKEVVKEPGVKRKKSIPRKSTRKRQKMEKDAEKEELK</sequence>
<dbReference type="InterPro" id="IPR036875">
    <property type="entry name" value="Znf_CCHC_sf"/>
</dbReference>
<dbReference type="InterPro" id="IPR012337">
    <property type="entry name" value="RNaseH-like_sf"/>
</dbReference>
<proteinExistence type="predicted"/>
<feature type="compositionally biased region" description="Basic and acidic residues" evidence="2">
    <location>
        <begin position="587"/>
        <end position="610"/>
    </location>
</feature>
<evidence type="ECO:0000259" key="3">
    <source>
        <dbReference type="PROSITE" id="PS50158"/>
    </source>
</evidence>
<dbReference type="Pfam" id="PF14223">
    <property type="entry name" value="Retrotran_gag_2"/>
    <property type="match status" value="1"/>
</dbReference>
<dbReference type="EMBL" id="BQNB010013911">
    <property type="protein sequence ID" value="GJT21718.1"/>
    <property type="molecule type" value="Genomic_DNA"/>
</dbReference>
<dbReference type="InterPro" id="IPR039537">
    <property type="entry name" value="Retrotran_Ty1/copia-like"/>
</dbReference>
<gene>
    <name evidence="4" type="ORF">Tco_0891655</name>
</gene>
<reference evidence="4" key="2">
    <citation type="submission" date="2022-01" db="EMBL/GenBank/DDBJ databases">
        <authorList>
            <person name="Yamashiro T."/>
            <person name="Shiraishi A."/>
            <person name="Satake H."/>
            <person name="Nakayama K."/>
        </authorList>
    </citation>
    <scope>NUCLEOTIDE SEQUENCE</scope>
</reference>
<feature type="compositionally biased region" description="Basic and acidic residues" evidence="2">
    <location>
        <begin position="1768"/>
        <end position="1778"/>
    </location>
</feature>
<dbReference type="SUPFAM" id="SSF57756">
    <property type="entry name" value="Retrovirus zinc finger-like domains"/>
    <property type="match status" value="1"/>
</dbReference>
<dbReference type="InterPro" id="IPR025724">
    <property type="entry name" value="GAG-pre-integrase_dom"/>
</dbReference>
<dbReference type="InterPro" id="IPR036397">
    <property type="entry name" value="RNaseH_sf"/>
</dbReference>
<name>A0ABQ5C6U3_9ASTR</name>
<feature type="compositionally biased region" description="Basic and acidic residues" evidence="2">
    <location>
        <begin position="1094"/>
        <end position="1105"/>
    </location>
</feature>
<feature type="compositionally biased region" description="Basic residues" evidence="2">
    <location>
        <begin position="1752"/>
        <end position="1767"/>
    </location>
</feature>
<keyword evidence="1" id="KW-0862">Zinc</keyword>
<dbReference type="Gene3D" id="3.30.420.10">
    <property type="entry name" value="Ribonuclease H-like superfamily/Ribonuclease H"/>
    <property type="match status" value="1"/>
</dbReference>
<dbReference type="SUPFAM" id="SSF53098">
    <property type="entry name" value="Ribonuclease H-like"/>
    <property type="match status" value="1"/>
</dbReference>
<dbReference type="CDD" id="cd09272">
    <property type="entry name" value="RNase_HI_RT_Ty1"/>
    <property type="match status" value="1"/>
</dbReference>
<dbReference type="Pfam" id="PF00098">
    <property type="entry name" value="zf-CCHC"/>
    <property type="match status" value="1"/>
</dbReference>
<dbReference type="Proteomes" id="UP001151760">
    <property type="component" value="Unassembled WGS sequence"/>
</dbReference>
<evidence type="ECO:0000313" key="4">
    <source>
        <dbReference type="EMBL" id="GJT21718.1"/>
    </source>
</evidence>
<feature type="region of interest" description="Disordered" evidence="2">
    <location>
        <begin position="567"/>
        <end position="618"/>
    </location>
</feature>
<dbReference type="Pfam" id="PF25597">
    <property type="entry name" value="SH3_retrovirus"/>
    <property type="match status" value="1"/>
</dbReference>
<dbReference type="InterPro" id="IPR057670">
    <property type="entry name" value="SH3_retrovirus"/>
</dbReference>
<dbReference type="PANTHER" id="PTHR42648:SF32">
    <property type="entry name" value="RIBONUCLEASE H-LIKE DOMAIN, GAG-PRE-INTEGRASE DOMAIN PROTEIN-RELATED"/>
    <property type="match status" value="1"/>
</dbReference>
<comment type="caution">
    <text evidence="4">The sequence shown here is derived from an EMBL/GenBank/DDBJ whole genome shotgun (WGS) entry which is preliminary data.</text>
</comment>
<dbReference type="PROSITE" id="PS50158">
    <property type="entry name" value="ZF_CCHC"/>
    <property type="match status" value="1"/>
</dbReference>
<evidence type="ECO:0000313" key="5">
    <source>
        <dbReference type="Proteomes" id="UP001151760"/>
    </source>
</evidence>
<feature type="compositionally biased region" description="Basic and acidic residues" evidence="2">
    <location>
        <begin position="1718"/>
        <end position="1751"/>
    </location>
</feature>
<keyword evidence="5" id="KW-1185">Reference proteome</keyword>